<dbReference type="Gene3D" id="3.40.1280.10">
    <property type="match status" value="1"/>
</dbReference>
<dbReference type="Proteomes" id="UP001464891">
    <property type="component" value="Unassembled WGS sequence"/>
</dbReference>
<dbReference type="GO" id="GO:0008168">
    <property type="term" value="F:methyltransferase activity"/>
    <property type="evidence" value="ECO:0007669"/>
    <property type="project" value="UniProtKB-KW"/>
</dbReference>
<accession>A0ABV0JDE7</accession>
<dbReference type="EMBL" id="JAMPKM010000016">
    <property type="protein sequence ID" value="MEP0819812.1"/>
    <property type="molecule type" value="Genomic_DNA"/>
</dbReference>
<dbReference type="InterPro" id="IPR001537">
    <property type="entry name" value="SpoU_MeTrfase"/>
</dbReference>
<protein>
    <submittedName>
        <fullName evidence="4">RNA methyltransferase</fullName>
    </submittedName>
</protein>
<evidence type="ECO:0000313" key="4">
    <source>
        <dbReference type="EMBL" id="MEP0819812.1"/>
    </source>
</evidence>
<dbReference type="SUPFAM" id="SSF75217">
    <property type="entry name" value="alpha/beta knot"/>
    <property type="match status" value="1"/>
</dbReference>
<dbReference type="InterPro" id="IPR044748">
    <property type="entry name" value="Trm3/TARBP1_C"/>
</dbReference>
<dbReference type="InterPro" id="IPR045330">
    <property type="entry name" value="TRM3/TARBP1"/>
</dbReference>
<dbReference type="RefSeq" id="WP_190441161.1">
    <property type="nucleotide sequence ID" value="NZ_JAMPKM010000016.1"/>
</dbReference>
<sequence length="177" mass="19035">MSLPQRPSIARDRYAQLPRQDLVVCASLVQNPANLGGLCRTAEAFRVESVVVADLALTQNLAFRNLAVSAHHWQPLEACSISALPAWIAAQQQVGYSASALDLRADAVPLSEFSFPRRAVLVLGRELTGIPAEIANLCDAAIAIPQFGMVESLNVQTAAAIAMYEYGRQYPLSELGS</sequence>
<reference evidence="4 5" key="1">
    <citation type="submission" date="2022-04" db="EMBL/GenBank/DDBJ databases">
        <title>Positive selection, recombination, and allopatry shape intraspecific diversity of widespread and dominant cyanobacteria.</title>
        <authorList>
            <person name="Wei J."/>
            <person name="Shu W."/>
            <person name="Hu C."/>
        </authorList>
    </citation>
    <scope>NUCLEOTIDE SEQUENCE [LARGE SCALE GENOMIC DNA]</scope>
    <source>
        <strain evidence="4 5">GB2-A4</strain>
    </source>
</reference>
<dbReference type="InterPro" id="IPR029026">
    <property type="entry name" value="tRNA_m1G_MTases_N"/>
</dbReference>
<evidence type="ECO:0000313" key="5">
    <source>
        <dbReference type="Proteomes" id="UP001464891"/>
    </source>
</evidence>
<dbReference type="CDD" id="cd18091">
    <property type="entry name" value="SpoU-like_TRM3-like"/>
    <property type="match status" value="1"/>
</dbReference>
<keyword evidence="1 4" id="KW-0489">Methyltransferase</keyword>
<dbReference type="PANTHER" id="PTHR12029:SF11">
    <property type="entry name" value="METHYLTRANSFERASE TARBP1-RELATED"/>
    <property type="match status" value="1"/>
</dbReference>
<comment type="caution">
    <text evidence="4">The sequence shown here is derived from an EMBL/GenBank/DDBJ whole genome shotgun (WGS) entry which is preliminary data.</text>
</comment>
<dbReference type="InterPro" id="IPR029028">
    <property type="entry name" value="Alpha/beta_knot_MTases"/>
</dbReference>
<keyword evidence="5" id="KW-1185">Reference proteome</keyword>
<dbReference type="GO" id="GO:0032259">
    <property type="term" value="P:methylation"/>
    <property type="evidence" value="ECO:0007669"/>
    <property type="project" value="UniProtKB-KW"/>
</dbReference>
<feature type="domain" description="tRNA/rRNA methyltransferase SpoU type" evidence="3">
    <location>
        <begin position="22"/>
        <end position="164"/>
    </location>
</feature>
<evidence type="ECO:0000259" key="3">
    <source>
        <dbReference type="Pfam" id="PF00588"/>
    </source>
</evidence>
<organism evidence="4 5">
    <name type="scientific">Trichocoleus desertorum GB2-A4</name>
    <dbReference type="NCBI Taxonomy" id="2933944"/>
    <lineage>
        <taxon>Bacteria</taxon>
        <taxon>Bacillati</taxon>
        <taxon>Cyanobacteriota</taxon>
        <taxon>Cyanophyceae</taxon>
        <taxon>Leptolyngbyales</taxon>
        <taxon>Trichocoleusaceae</taxon>
        <taxon>Trichocoleus</taxon>
    </lineage>
</organism>
<evidence type="ECO:0000256" key="1">
    <source>
        <dbReference type="ARBA" id="ARBA00022603"/>
    </source>
</evidence>
<dbReference type="PANTHER" id="PTHR12029">
    <property type="entry name" value="RNA METHYLTRANSFERASE"/>
    <property type="match status" value="1"/>
</dbReference>
<keyword evidence="2" id="KW-0808">Transferase</keyword>
<proteinExistence type="predicted"/>
<dbReference type="Pfam" id="PF00588">
    <property type="entry name" value="SpoU_methylase"/>
    <property type="match status" value="1"/>
</dbReference>
<gene>
    <name evidence="4" type="ORF">NC998_22175</name>
</gene>
<evidence type="ECO:0000256" key="2">
    <source>
        <dbReference type="ARBA" id="ARBA00022679"/>
    </source>
</evidence>
<name>A0ABV0JDE7_9CYAN</name>